<dbReference type="Gene3D" id="2.60.40.3140">
    <property type="match status" value="1"/>
</dbReference>
<dbReference type="KEGG" id="fnk:E1750_07745"/>
<feature type="signal peptide" evidence="1">
    <location>
        <begin position="1"/>
        <end position="20"/>
    </location>
</feature>
<gene>
    <name evidence="3" type="ORF">E1750_07745</name>
</gene>
<sequence length="663" mass="76151">MKASLSLVFLLILLLPKGHAQEFKLGKVSIKELEEKTCPNDTTAPAAILFNKARTFFSYDATNGFSINTENTFRIKIYKKDGLKWANYKKEYRLGYEKLHDDRLEFKDCVTYNLENGKIVKTKLNSEGSFKTSINKYWGEIAITMPNVKVGSVIEFQYVLKSENIVEFPAFNFQQDIFVNYSEYTTQIPGFFTYKAIAKRSSELQFVSKVERGSLTFNSKVSAMSSEGVSFEQVKNTYSAYNIPALKEEPFVDNIENYRLSIHHELEKEQFYQEPVKNYSMTWDGVAKTIYEDKDFGKELKEREYISQDVANIIKDVESPGEKLDIIFKFVQNKMNWNHKNGYYTDKGVKKAYIDGTGNVAEINFILLAMLNYAGISANPVLLSTIENGIPKFPNRTIFNYVIAAAEIDGKRILLDATNKYTTRNVLPLQTLNWTGRLLRENATSEEIQLEPKSPSKKVTNIIVTLDENGKLSGKYREFRTDYEAFTFREKYAGMNQSNYLEKLENDFPGIQISDYSIENSTVVSKPTNENFNFTLDNHLESIGDKIYINPQLFLAETKNPFVQEEREFPIYFGYPTQEKFNVNIEIPKGYTVESVPKGVKLQTKENIVSFVFNAAISNNAIQIAMVKESNKQLVSSGYYADLKAFFQQMIDKQNEKIVLKKI</sequence>
<dbReference type="OrthoDB" id="98874at2"/>
<dbReference type="RefSeq" id="WP_133276223.1">
    <property type="nucleotide sequence ID" value="NZ_CP037933.1"/>
</dbReference>
<feature type="chain" id="PRO_5020231275" evidence="1">
    <location>
        <begin position="21"/>
        <end position="663"/>
    </location>
</feature>
<dbReference type="InterPro" id="IPR024618">
    <property type="entry name" value="DUF3857"/>
</dbReference>
<protein>
    <submittedName>
        <fullName evidence="3">DUF3857 domain-containing protein</fullName>
    </submittedName>
</protein>
<dbReference type="Gene3D" id="2.60.120.1130">
    <property type="match status" value="1"/>
</dbReference>
<name>A0A4P6Y7P1_9FLAO</name>
<dbReference type="Gene3D" id="3.10.620.30">
    <property type="match status" value="1"/>
</dbReference>
<dbReference type="EMBL" id="CP037933">
    <property type="protein sequence ID" value="QBN18701.1"/>
    <property type="molecule type" value="Genomic_DNA"/>
</dbReference>
<dbReference type="Pfam" id="PF12969">
    <property type="entry name" value="DUF3857"/>
    <property type="match status" value="1"/>
</dbReference>
<feature type="domain" description="DUF3857" evidence="2">
    <location>
        <begin position="70"/>
        <end position="189"/>
    </location>
</feature>
<organism evidence="3 4">
    <name type="scientific">Flavobacterium nackdongense</name>
    <dbReference type="NCBI Taxonomy" id="2547394"/>
    <lineage>
        <taxon>Bacteria</taxon>
        <taxon>Pseudomonadati</taxon>
        <taxon>Bacteroidota</taxon>
        <taxon>Flavobacteriia</taxon>
        <taxon>Flavobacteriales</taxon>
        <taxon>Flavobacteriaceae</taxon>
        <taxon>Flavobacterium</taxon>
    </lineage>
</organism>
<evidence type="ECO:0000313" key="4">
    <source>
        <dbReference type="Proteomes" id="UP000291124"/>
    </source>
</evidence>
<keyword evidence="4" id="KW-1185">Reference proteome</keyword>
<dbReference type="Proteomes" id="UP000291124">
    <property type="component" value="Chromosome"/>
</dbReference>
<evidence type="ECO:0000256" key="1">
    <source>
        <dbReference type="SAM" id="SignalP"/>
    </source>
</evidence>
<keyword evidence="1" id="KW-0732">Signal</keyword>
<reference evidence="4" key="1">
    <citation type="submission" date="2019-03" db="EMBL/GenBank/DDBJ databases">
        <title>Flavobacterium sp.</title>
        <authorList>
            <person name="Kim H."/>
        </authorList>
    </citation>
    <scope>NUCLEOTIDE SEQUENCE [LARGE SCALE GENOMIC DNA]</scope>
    <source>
        <strain evidence="4">GS13</strain>
    </source>
</reference>
<evidence type="ECO:0000259" key="2">
    <source>
        <dbReference type="Pfam" id="PF12969"/>
    </source>
</evidence>
<dbReference type="AlphaFoldDB" id="A0A4P6Y7P1"/>
<proteinExistence type="predicted"/>
<evidence type="ECO:0000313" key="3">
    <source>
        <dbReference type="EMBL" id="QBN18701.1"/>
    </source>
</evidence>
<accession>A0A4P6Y7P1</accession>